<keyword evidence="2" id="KW-1185">Reference proteome</keyword>
<gene>
    <name evidence="1" type="ORF">MAR_012203</name>
</gene>
<proteinExistence type="predicted"/>
<sequence length="366" mass="41155">MVTAPTCVLIEPDGKTFSAFGNDAETKYSQLAGNPAICQKWYFFRRFKMKLYNKTIKREMEIEDETGKKVKATTVFAVAICYLKNDFLSIINDRISGVINPAEIVWVLTAGIPAEKLTIALEPESASIYCRNLQLERSGGEHTLSTLKSGTKFLVVDAGGNETLLEYKRTHMEDYLYLISDFEVKKRAVNLLQSNITVTLRISVTLSELVQKIKGKTLEDLLKESQHSSEVSLSRDKLKFEIGFFVTFFKPQIDSIIDHVSGIVEQQNVSEIEAIVLYLDVGEAQVKQVYTPSTSWQTYMPFPVYCTLDQNPMYTTDDGCHYAGTLTVPFEGSGLDREVDVRMIYGGTEIEVEATEVATGKVHRIK</sequence>
<dbReference type="PANTHER" id="PTHR14187">
    <property type="entry name" value="ALPHA KINASE/ELONGATION FACTOR 2 KINASE"/>
    <property type="match status" value="1"/>
</dbReference>
<protein>
    <submittedName>
        <fullName evidence="1">HS12A-like protein</fullName>
    </submittedName>
</protein>
<reference evidence="1" key="1">
    <citation type="submission" date="2022-11" db="EMBL/GenBank/DDBJ databases">
        <title>Centuries of genome instability and evolution in soft-shell clam transmissible cancer (bioRxiv).</title>
        <authorList>
            <person name="Hart S.F.M."/>
            <person name="Yonemitsu M.A."/>
            <person name="Giersch R.M."/>
            <person name="Beal B.F."/>
            <person name="Arriagada G."/>
            <person name="Davis B.W."/>
            <person name="Ostrander E.A."/>
            <person name="Goff S.P."/>
            <person name="Metzger M.J."/>
        </authorList>
    </citation>
    <scope>NUCLEOTIDE SEQUENCE</scope>
    <source>
        <strain evidence="1">MELC-2E11</strain>
        <tissue evidence="1">Siphon/mantle</tissue>
    </source>
</reference>
<evidence type="ECO:0000313" key="2">
    <source>
        <dbReference type="Proteomes" id="UP001164746"/>
    </source>
</evidence>
<accession>A0ABY7FZB8</accession>
<evidence type="ECO:0000313" key="1">
    <source>
        <dbReference type="EMBL" id="WAR26499.1"/>
    </source>
</evidence>
<dbReference type="PANTHER" id="PTHR14187:SF5">
    <property type="entry name" value="HEAT SHOCK 70 KDA PROTEIN 12A"/>
    <property type="match status" value="1"/>
</dbReference>
<name>A0ABY7FZB8_MYAAR</name>
<feature type="non-terminal residue" evidence="1">
    <location>
        <position position="1"/>
    </location>
</feature>
<organism evidence="1 2">
    <name type="scientific">Mya arenaria</name>
    <name type="common">Soft-shell clam</name>
    <dbReference type="NCBI Taxonomy" id="6604"/>
    <lineage>
        <taxon>Eukaryota</taxon>
        <taxon>Metazoa</taxon>
        <taxon>Spiralia</taxon>
        <taxon>Lophotrochozoa</taxon>
        <taxon>Mollusca</taxon>
        <taxon>Bivalvia</taxon>
        <taxon>Autobranchia</taxon>
        <taxon>Heteroconchia</taxon>
        <taxon>Euheterodonta</taxon>
        <taxon>Imparidentia</taxon>
        <taxon>Neoheterodontei</taxon>
        <taxon>Myida</taxon>
        <taxon>Myoidea</taxon>
        <taxon>Myidae</taxon>
        <taxon>Mya</taxon>
    </lineage>
</organism>
<dbReference type="EMBL" id="CP111025">
    <property type="protein sequence ID" value="WAR26499.1"/>
    <property type="molecule type" value="Genomic_DNA"/>
</dbReference>
<dbReference type="Proteomes" id="UP001164746">
    <property type="component" value="Chromosome 14"/>
</dbReference>